<feature type="transmembrane region" description="Helical" evidence="1">
    <location>
        <begin position="118"/>
        <end position="137"/>
    </location>
</feature>
<dbReference type="EMBL" id="CP046622">
    <property type="protein sequence ID" value="QGW82118.1"/>
    <property type="molecule type" value="Genomic_DNA"/>
</dbReference>
<sequence length="223" mass="23856">MTAENTPATPFQTALLLLGGAAFGLSVWLEFVPLKVLAGTAIAFWALFMLLLAMALATELYVSVRANTKYSPEWGNIAMFPFAAWMIAAPIAGALATSTAGITMLYEWARAPQTSELLVLWLSVPATLLLGGTAFLFRLRLRCLYGISEVGAGLFVAWFQVRGGSSGNLLSGAFLLAFITAAVYLVVRGLDNVHQGWKAEPPDPFAALLKARLASKAQKQPSC</sequence>
<evidence type="ECO:0000313" key="3">
    <source>
        <dbReference type="Proteomes" id="UP000425817"/>
    </source>
</evidence>
<gene>
    <name evidence="2" type="ORF">GOQ09_11205</name>
</gene>
<proteinExistence type="predicted"/>
<dbReference type="RefSeq" id="WP_157613497.1">
    <property type="nucleotide sequence ID" value="NZ_CP046622.1"/>
</dbReference>
<feature type="transmembrane region" description="Helical" evidence="1">
    <location>
        <begin position="144"/>
        <end position="161"/>
    </location>
</feature>
<dbReference type="OrthoDB" id="6832676at2"/>
<organism evidence="2 3">
    <name type="scientific">Variovorax paradoxus</name>
    <dbReference type="NCBI Taxonomy" id="34073"/>
    <lineage>
        <taxon>Bacteria</taxon>
        <taxon>Pseudomonadati</taxon>
        <taxon>Pseudomonadota</taxon>
        <taxon>Betaproteobacteria</taxon>
        <taxon>Burkholderiales</taxon>
        <taxon>Comamonadaceae</taxon>
        <taxon>Variovorax</taxon>
    </lineage>
</organism>
<name>A0A6I6HGM2_VARPD</name>
<feature type="transmembrane region" description="Helical" evidence="1">
    <location>
        <begin position="82"/>
        <end position="106"/>
    </location>
</feature>
<feature type="transmembrane region" description="Helical" evidence="1">
    <location>
        <begin position="40"/>
        <end position="62"/>
    </location>
</feature>
<keyword evidence="1" id="KW-1133">Transmembrane helix</keyword>
<keyword evidence="1" id="KW-0472">Membrane</keyword>
<protein>
    <submittedName>
        <fullName evidence="2">Uncharacterized protein</fullName>
    </submittedName>
</protein>
<reference evidence="2 3" key="1">
    <citation type="submission" date="2019-12" db="EMBL/GenBank/DDBJ databases">
        <title>Hybrid Genome Assemblies of two High G+C Isolates from Undergraduate Microbiology Courses.</title>
        <authorList>
            <person name="Ne Ville C.J."/>
            <person name="Enright D."/>
            <person name="Hernandez I."/>
            <person name="Dodsworth J."/>
            <person name="Orwin P.M."/>
        </authorList>
    </citation>
    <scope>NUCLEOTIDE SEQUENCE [LARGE SCALE GENOMIC DNA]</scope>
    <source>
        <strain evidence="2 3">CSUSB</strain>
    </source>
</reference>
<dbReference type="AlphaFoldDB" id="A0A6I6HGM2"/>
<evidence type="ECO:0000313" key="2">
    <source>
        <dbReference type="EMBL" id="QGW82118.1"/>
    </source>
</evidence>
<accession>A0A6I6HGM2</accession>
<feature type="transmembrane region" description="Helical" evidence="1">
    <location>
        <begin position="167"/>
        <end position="187"/>
    </location>
</feature>
<evidence type="ECO:0000256" key="1">
    <source>
        <dbReference type="SAM" id="Phobius"/>
    </source>
</evidence>
<dbReference type="Proteomes" id="UP000425817">
    <property type="component" value="Chromosome"/>
</dbReference>
<keyword evidence="1" id="KW-0812">Transmembrane</keyword>